<feature type="region of interest" description="Disordered" evidence="1">
    <location>
        <begin position="573"/>
        <end position="637"/>
    </location>
</feature>
<dbReference type="RefSeq" id="XP_025377653.1">
    <property type="nucleotide sequence ID" value="XM_025521705.1"/>
</dbReference>
<evidence type="ECO:0000256" key="1">
    <source>
        <dbReference type="SAM" id="MobiDB-lite"/>
    </source>
</evidence>
<dbReference type="GO" id="GO:0016514">
    <property type="term" value="C:SWI/SNF complex"/>
    <property type="evidence" value="ECO:0007669"/>
    <property type="project" value="TreeGrafter"/>
</dbReference>
<dbReference type="PANTHER" id="PTHR15572:SF0">
    <property type="entry name" value="GLUTAMINE-RICH PROTEIN-RELATED"/>
    <property type="match status" value="1"/>
</dbReference>
<accession>A0A316YRQ3</accession>
<keyword evidence="4" id="KW-1185">Reference proteome</keyword>
<feature type="region of interest" description="Disordered" evidence="1">
    <location>
        <begin position="300"/>
        <end position="450"/>
    </location>
</feature>
<dbReference type="InterPro" id="IPR015671">
    <property type="entry name" value="GSCR1_dom"/>
</dbReference>
<evidence type="ECO:0000313" key="3">
    <source>
        <dbReference type="EMBL" id="PWN90455.1"/>
    </source>
</evidence>
<feature type="compositionally biased region" description="Basic and acidic residues" evidence="1">
    <location>
        <begin position="1"/>
        <end position="11"/>
    </location>
</feature>
<dbReference type="STRING" id="215250.A0A316YRQ3"/>
<reference evidence="3 4" key="1">
    <citation type="journal article" date="2018" name="Mol. Biol. Evol.">
        <title>Broad Genomic Sampling Reveals a Smut Pathogenic Ancestry of the Fungal Clade Ustilaginomycotina.</title>
        <authorList>
            <person name="Kijpornyongpan T."/>
            <person name="Mondo S.J."/>
            <person name="Barry K."/>
            <person name="Sandor L."/>
            <person name="Lee J."/>
            <person name="Lipzen A."/>
            <person name="Pangilinan J."/>
            <person name="LaButti K."/>
            <person name="Hainaut M."/>
            <person name="Henrissat B."/>
            <person name="Grigoriev I.V."/>
            <person name="Spatafora J.W."/>
            <person name="Aime M.C."/>
        </authorList>
    </citation>
    <scope>NUCLEOTIDE SEQUENCE [LARGE SCALE GENOMIC DNA]</scope>
    <source>
        <strain evidence="3 4">MCA 4198</strain>
    </source>
</reference>
<feature type="compositionally biased region" description="Low complexity" evidence="1">
    <location>
        <begin position="303"/>
        <end position="325"/>
    </location>
</feature>
<feature type="compositionally biased region" description="Polar residues" evidence="1">
    <location>
        <begin position="36"/>
        <end position="45"/>
    </location>
</feature>
<dbReference type="GO" id="GO:0045893">
    <property type="term" value="P:positive regulation of DNA-templated transcription"/>
    <property type="evidence" value="ECO:0007669"/>
    <property type="project" value="TreeGrafter"/>
</dbReference>
<dbReference type="EMBL" id="KZ819636">
    <property type="protein sequence ID" value="PWN90455.1"/>
    <property type="molecule type" value="Genomic_DNA"/>
</dbReference>
<feature type="compositionally biased region" description="Polar residues" evidence="1">
    <location>
        <begin position="385"/>
        <end position="402"/>
    </location>
</feature>
<proteinExistence type="predicted"/>
<dbReference type="Pfam" id="PF15249">
    <property type="entry name" value="GLTSCR1"/>
    <property type="match status" value="1"/>
</dbReference>
<dbReference type="InParanoid" id="A0A316YRQ3"/>
<dbReference type="Proteomes" id="UP000245768">
    <property type="component" value="Unassembled WGS sequence"/>
</dbReference>
<evidence type="ECO:0000313" key="4">
    <source>
        <dbReference type="Proteomes" id="UP000245768"/>
    </source>
</evidence>
<dbReference type="InterPro" id="IPR052438">
    <property type="entry name" value="Chromatin_remod/trans_coact"/>
</dbReference>
<feature type="domain" description="GLTSCR protein conserved" evidence="2">
    <location>
        <begin position="108"/>
        <end position="157"/>
    </location>
</feature>
<dbReference type="AlphaFoldDB" id="A0A316YRQ3"/>
<evidence type="ECO:0000259" key="2">
    <source>
        <dbReference type="Pfam" id="PF15249"/>
    </source>
</evidence>
<gene>
    <name evidence="3" type="ORF">FA10DRAFT_266931</name>
</gene>
<dbReference type="GeneID" id="37043621"/>
<feature type="compositionally biased region" description="Low complexity" evidence="1">
    <location>
        <begin position="69"/>
        <end position="91"/>
    </location>
</feature>
<organism evidence="3 4">
    <name type="scientific">Acaromyces ingoldii</name>
    <dbReference type="NCBI Taxonomy" id="215250"/>
    <lineage>
        <taxon>Eukaryota</taxon>
        <taxon>Fungi</taxon>
        <taxon>Dikarya</taxon>
        <taxon>Basidiomycota</taxon>
        <taxon>Ustilaginomycotina</taxon>
        <taxon>Exobasidiomycetes</taxon>
        <taxon>Exobasidiales</taxon>
        <taxon>Cryptobasidiaceae</taxon>
        <taxon>Acaromyces</taxon>
    </lineage>
</organism>
<feature type="region of interest" description="Disordered" evidence="1">
    <location>
        <begin position="1"/>
        <end position="91"/>
    </location>
</feature>
<protein>
    <recommendedName>
        <fullName evidence="2">GLTSCR protein conserved domain-containing protein</fullName>
    </recommendedName>
</protein>
<dbReference type="PANTHER" id="PTHR15572">
    <property type="entry name" value="GLIOMA TUMOR SUPPRESSOR CANDIDATE REGION GENE 1"/>
    <property type="match status" value="1"/>
</dbReference>
<dbReference type="OrthoDB" id="2556847at2759"/>
<sequence length="637" mass="66459">MPATHPPEHDGPSSLRPVGAIPASNDGANGVPLTSHAYQNGQGPATPNKMAVSSKMPPSAEAQPNKGKAPASSDASPNSSSRSSTLDPSLAPFAQSSKAAFAKALSEDQRAALQPDYQTAFTSVNDVVKRLLPYHVFQISEADLRYAMRDTAEEEEVPVKDEVDVAVTDRGEGSSKGTTALERNRKRTRSEVMEDDEQALLRYPSPSTTKRLWERYVGIKERASKLQQRLVGDVAKDDVGPAPFAEEMVVHILRLALQHDREEGAAASERLRLAKEEAIAAGFQWEDLVRVGAIERGTHPFLPGSSSSSSTPTSTPQGSGTSYQSPYARPGYPSNPLTPQGVPFASPYTPTPPPMKISKPRGRPRKDRSGQSMVMPSPRNVVPPFSSSPGYASSNRPMSFLQNRPPAQRPSFTPTTTRPATTSTTSSTPGNNSSANLSTTPASPRPTTTPVPLVLPLSTLSRLSELGIAPVPAPHLLPAITAQQAYAAAVASGKRPPAPPVGGNSTAPRAAPVNQSEPALLMGITEAPLSAAQKASLPAGSTSTVQQMLHVSVVLNKLNPRQLSGLAALMQSLQQQSPNPSSAAGSPPTSSPTRPAAAASPASTTAAAAAAANAVAAASSSSLPSRPPSSTNPNIKP</sequence>
<name>A0A316YRQ3_9BASI</name>
<feature type="compositionally biased region" description="Low complexity" evidence="1">
    <location>
        <begin position="410"/>
        <end position="429"/>
    </location>
</feature>